<sequence length="97" mass="11109">MKRKSLVCRSSLLQRNVFSLGAFSDRPEKPVSRLQAADSFTLSPAWYRKPSSHFRQLQVGSQQQFVGLGVRCSCKLSFIDLALRVLVVQWDFAMQSW</sequence>
<organism evidence="1 2">
    <name type="scientific">Petrolisthes manimaculis</name>
    <dbReference type="NCBI Taxonomy" id="1843537"/>
    <lineage>
        <taxon>Eukaryota</taxon>
        <taxon>Metazoa</taxon>
        <taxon>Ecdysozoa</taxon>
        <taxon>Arthropoda</taxon>
        <taxon>Crustacea</taxon>
        <taxon>Multicrustacea</taxon>
        <taxon>Malacostraca</taxon>
        <taxon>Eumalacostraca</taxon>
        <taxon>Eucarida</taxon>
        <taxon>Decapoda</taxon>
        <taxon>Pleocyemata</taxon>
        <taxon>Anomura</taxon>
        <taxon>Galatheoidea</taxon>
        <taxon>Porcellanidae</taxon>
        <taxon>Petrolisthes</taxon>
    </lineage>
</organism>
<dbReference type="Proteomes" id="UP001292094">
    <property type="component" value="Unassembled WGS sequence"/>
</dbReference>
<accession>A0AAE1NEU4</accession>
<dbReference type="AlphaFoldDB" id="A0AAE1NEU4"/>
<reference evidence="1" key="1">
    <citation type="submission" date="2023-11" db="EMBL/GenBank/DDBJ databases">
        <title>Genome assemblies of two species of porcelain crab, Petrolisthes cinctipes and Petrolisthes manimaculis (Anomura: Porcellanidae).</title>
        <authorList>
            <person name="Angst P."/>
        </authorList>
    </citation>
    <scope>NUCLEOTIDE SEQUENCE</scope>
    <source>
        <strain evidence="1">PB745_02</strain>
        <tissue evidence="1">Gill</tissue>
    </source>
</reference>
<evidence type="ECO:0000313" key="2">
    <source>
        <dbReference type="Proteomes" id="UP001292094"/>
    </source>
</evidence>
<protein>
    <submittedName>
        <fullName evidence="1">Uncharacterized protein</fullName>
    </submittedName>
</protein>
<name>A0AAE1NEU4_9EUCA</name>
<proteinExistence type="predicted"/>
<gene>
    <name evidence="1" type="ORF">Pmani_038365</name>
</gene>
<comment type="caution">
    <text evidence="1">The sequence shown here is derived from an EMBL/GenBank/DDBJ whole genome shotgun (WGS) entry which is preliminary data.</text>
</comment>
<evidence type="ECO:0000313" key="1">
    <source>
        <dbReference type="EMBL" id="KAK4288613.1"/>
    </source>
</evidence>
<keyword evidence="2" id="KW-1185">Reference proteome</keyword>
<dbReference type="EMBL" id="JAWZYT010006217">
    <property type="protein sequence ID" value="KAK4288613.1"/>
    <property type="molecule type" value="Genomic_DNA"/>
</dbReference>